<proteinExistence type="predicted"/>
<evidence type="ECO:0000259" key="6">
    <source>
        <dbReference type="Pfam" id="PF20751"/>
    </source>
</evidence>
<evidence type="ECO:0000256" key="1">
    <source>
        <dbReference type="ARBA" id="ARBA00004328"/>
    </source>
</evidence>
<protein>
    <submittedName>
        <fullName evidence="7">Capsid protein</fullName>
    </submittedName>
</protein>
<evidence type="ECO:0000256" key="3">
    <source>
        <dbReference type="ARBA" id="ARBA00022844"/>
    </source>
</evidence>
<dbReference type="Pfam" id="PF20751">
    <property type="entry name" value="SP2_M"/>
    <property type="match status" value="1"/>
</dbReference>
<dbReference type="InterPro" id="IPR004337">
    <property type="entry name" value="Astro_capsid_N"/>
</dbReference>
<evidence type="ECO:0000256" key="4">
    <source>
        <dbReference type="SAM" id="MobiDB-lite"/>
    </source>
</evidence>
<feature type="region of interest" description="Disordered" evidence="4">
    <location>
        <begin position="1"/>
        <end position="73"/>
    </location>
</feature>
<sequence>MSAPNGPQAGASGAMRGRQRSRSRSRGRARSRSRGRVATKVTIVEPPKERRPRSSSRSRAKNTQRKQKPLKKLEREVKALKKKTDGPKVAKTMSGTLTVGLVPGNDNPQDSITQIFHVLLNPVLMKENGAGNNPTPLVECAKQYAMWKCVSLKVRLLSMVGNANLGGTLGVASLDQDAQAVKPLDLDNILTRPYCEIPLGQSRTWSVPPRFLEGPREGWWLVNTNELAGLSVGPSVDFHTFGRTIDLLSVNGGQVATYKGPLWLMQMTYTFHFSNYENKPAYSTLVSESIPVENVVFKTGPDGDLEVSLSEPTFRLHQLLSYGGKKKISASGGQTHLGDTIFQIAGDVVDTLAETAPGPWGWLLKGGLWFARRLFTGPGYGLHAEANPTLRVYPSVENAQRDQPIDDSGITTDIPVPYEAVTVTQLNSQNLEVNTNTAGDGPAPGSVQYPIPFYTTMKDPFKQQGFEHDASNWDETILFCIQGPDTGDMQGNYQNKGMGPGYQMRIDTVANNPYTGKPEVCSPPFWFEYDTGGGTVREKTFITERILSTGKGSNIKANGQFTLLRNYTGGQNVESTLGTIYSIMSLLDAQPPSTLTCCGWYRVRPGAGISVIIGNKESVTAWPQSTWTKPTEPSGGNVWVTSGNRKSLATQPHMINGMCWWLYEGDTGKFYGWEFGEQHISSWFFPHVYELYTRSADAGFTRRKPKKVKLLPTQILDVGLHSSDSEDENGLTPNTQEKIKLRDGSKWKCGCAANEEGLHTCFIPPKPHSEISDEGDETDTSLEVIDGADHQSTPEPQLVQQLKEMGLSDNNAKLLVRQIEDGKLPLHSVVKSMNHS</sequence>
<name>A0A2P1GMF0_9VIRU</name>
<feature type="compositionally biased region" description="Basic residues" evidence="4">
    <location>
        <begin position="17"/>
        <end position="37"/>
    </location>
</feature>
<keyword evidence="3" id="KW-0946">Virion</keyword>
<dbReference type="Gene3D" id="2.60.120.20">
    <property type="match status" value="1"/>
</dbReference>
<dbReference type="GO" id="GO:0019028">
    <property type="term" value="C:viral capsid"/>
    <property type="evidence" value="ECO:0007669"/>
    <property type="project" value="UniProtKB-KW"/>
</dbReference>
<dbReference type="InterPro" id="IPR048802">
    <property type="entry name" value="SP2_M"/>
</dbReference>
<organism evidence="7">
    <name type="scientific">Hainan black-spectacled toad astrovirus 2</name>
    <dbReference type="NCBI Taxonomy" id="2116132"/>
    <lineage>
        <taxon>Viruses</taxon>
        <taxon>Riboviria</taxon>
        <taxon>Orthornavirae</taxon>
        <taxon>Pisuviricota</taxon>
        <taxon>Stelpaviricetes</taxon>
        <taxon>Stellavirales</taxon>
        <taxon>Astroviridae</taxon>
    </lineage>
</organism>
<evidence type="ECO:0000259" key="5">
    <source>
        <dbReference type="Pfam" id="PF03115"/>
    </source>
</evidence>
<keyword evidence="2" id="KW-0167">Capsid protein</keyword>
<accession>A0A2P1GMF0</accession>
<feature type="domain" description="Astrovirus capsid protein inner core" evidence="5">
    <location>
        <begin position="22"/>
        <end position="276"/>
    </location>
</feature>
<dbReference type="Pfam" id="PF03115">
    <property type="entry name" value="Astro_capsid_N"/>
    <property type="match status" value="1"/>
</dbReference>
<reference evidence="7" key="1">
    <citation type="journal article" date="2018" name="Nature">
        <title>The evolutionary history of vertebrate RNA viruses.</title>
        <authorList>
            <person name="Shi M."/>
            <person name="Lin X.D."/>
            <person name="Chen X."/>
            <person name="Tian J.H."/>
            <person name="Chen L.J."/>
            <person name="Li K."/>
            <person name="Wang W."/>
            <person name="Eden J.S."/>
            <person name="Shen J.J."/>
            <person name="Liu L."/>
            <person name="Holmes E.C."/>
            <person name="Zhang Y.Z."/>
        </authorList>
    </citation>
    <scope>NUCLEOTIDE SEQUENCE</scope>
    <source>
        <strain evidence="7">HKCCC7872</strain>
    </source>
</reference>
<feature type="domain" description="Structural protein 2 second" evidence="6">
    <location>
        <begin position="291"/>
        <end position="406"/>
    </location>
</feature>
<dbReference type="InterPro" id="IPR029053">
    <property type="entry name" value="Viral_coat"/>
</dbReference>
<evidence type="ECO:0000313" key="7">
    <source>
        <dbReference type="EMBL" id="AVM87165.1"/>
    </source>
</evidence>
<evidence type="ECO:0000256" key="2">
    <source>
        <dbReference type="ARBA" id="ARBA00022561"/>
    </source>
</evidence>
<feature type="compositionally biased region" description="Basic residues" evidence="4">
    <location>
        <begin position="50"/>
        <end position="70"/>
    </location>
</feature>
<comment type="subcellular location">
    <subcellularLocation>
        <location evidence="1">Virion</location>
    </subcellularLocation>
</comment>
<dbReference type="EMBL" id="MG599910">
    <property type="protein sequence ID" value="AVM87165.1"/>
    <property type="molecule type" value="Genomic_RNA"/>
</dbReference>